<dbReference type="AlphaFoldDB" id="A0AAE1Q4V3"/>
<evidence type="ECO:0000256" key="1">
    <source>
        <dbReference type="SAM" id="SignalP"/>
    </source>
</evidence>
<organism evidence="2 3">
    <name type="scientific">Petrolisthes manimaculis</name>
    <dbReference type="NCBI Taxonomy" id="1843537"/>
    <lineage>
        <taxon>Eukaryota</taxon>
        <taxon>Metazoa</taxon>
        <taxon>Ecdysozoa</taxon>
        <taxon>Arthropoda</taxon>
        <taxon>Crustacea</taxon>
        <taxon>Multicrustacea</taxon>
        <taxon>Malacostraca</taxon>
        <taxon>Eumalacostraca</taxon>
        <taxon>Eucarida</taxon>
        <taxon>Decapoda</taxon>
        <taxon>Pleocyemata</taxon>
        <taxon>Anomura</taxon>
        <taxon>Galatheoidea</taxon>
        <taxon>Porcellanidae</taxon>
        <taxon>Petrolisthes</taxon>
    </lineage>
</organism>
<feature type="chain" id="PRO_5042062986" evidence="1">
    <location>
        <begin position="24"/>
        <end position="68"/>
    </location>
</feature>
<dbReference type="Proteomes" id="UP001292094">
    <property type="component" value="Unassembled WGS sequence"/>
</dbReference>
<evidence type="ECO:0000313" key="2">
    <source>
        <dbReference type="EMBL" id="KAK4319604.1"/>
    </source>
</evidence>
<name>A0AAE1Q4V3_9EUCA</name>
<accession>A0AAE1Q4V3</accession>
<protein>
    <submittedName>
        <fullName evidence="2">Uncharacterized protein</fullName>
    </submittedName>
</protein>
<sequence length="68" mass="7452">MGVLHTFQPLLLLLLLVVHLSTAIHRVPLQRTGVVPRTLGSVRDGIRAIQHKYGAQGTLSSTLRISLM</sequence>
<keyword evidence="3" id="KW-1185">Reference proteome</keyword>
<feature type="signal peptide" evidence="1">
    <location>
        <begin position="1"/>
        <end position="23"/>
    </location>
</feature>
<gene>
    <name evidence="2" type="ORF">Pmani_009494</name>
</gene>
<keyword evidence="1" id="KW-0732">Signal</keyword>
<comment type="caution">
    <text evidence="2">The sequence shown here is derived from an EMBL/GenBank/DDBJ whole genome shotgun (WGS) entry which is preliminary data.</text>
</comment>
<dbReference type="EMBL" id="JAWZYT010000740">
    <property type="protein sequence ID" value="KAK4319604.1"/>
    <property type="molecule type" value="Genomic_DNA"/>
</dbReference>
<reference evidence="2" key="1">
    <citation type="submission" date="2023-11" db="EMBL/GenBank/DDBJ databases">
        <title>Genome assemblies of two species of porcelain crab, Petrolisthes cinctipes and Petrolisthes manimaculis (Anomura: Porcellanidae).</title>
        <authorList>
            <person name="Angst P."/>
        </authorList>
    </citation>
    <scope>NUCLEOTIDE SEQUENCE</scope>
    <source>
        <strain evidence="2">PB745_02</strain>
        <tissue evidence="2">Gill</tissue>
    </source>
</reference>
<proteinExistence type="predicted"/>
<evidence type="ECO:0000313" key="3">
    <source>
        <dbReference type="Proteomes" id="UP001292094"/>
    </source>
</evidence>